<evidence type="ECO:0000313" key="3">
    <source>
        <dbReference type="Proteomes" id="UP000198649"/>
    </source>
</evidence>
<dbReference type="AlphaFoldDB" id="A0A1I3IS19"/>
<reference evidence="2 3" key="1">
    <citation type="submission" date="2016-10" db="EMBL/GenBank/DDBJ databases">
        <authorList>
            <person name="de Groot N.N."/>
        </authorList>
    </citation>
    <scope>NUCLEOTIDE SEQUENCE [LARGE SCALE GENOMIC DNA]</scope>
    <source>
        <strain evidence="2 3">CGMCC 1.11156</strain>
    </source>
</reference>
<feature type="region of interest" description="Disordered" evidence="1">
    <location>
        <begin position="1"/>
        <end position="22"/>
    </location>
</feature>
<evidence type="ECO:0000256" key="1">
    <source>
        <dbReference type="SAM" id="MobiDB-lite"/>
    </source>
</evidence>
<sequence length="271" mass="29698">MAARTASAKRPTTPASRASYQSTSAANSVWASGWESKASGMCCGRPAGRRCRHTRVSPVGSLRRGHLQLSGDDPTPMSGQLLRRSARWRSGCARGPDRLVRYAPELRSLSPSRSHDVVRFVHKGDEGVRCSIPALCGCGTGSPGPRVRLGHLVVLDAPGVRGEYIELMSELPFDIIQPDAASPDVAASMWIVGMGVDRRHRTRGRVHTYVRRHQNLLAADDNLKLRVVTLSHTHRPQIQASSFDAASHVGRRRPRRHPRSVGSHSTSQWMS</sequence>
<gene>
    <name evidence="2" type="ORF">SAMN05216561_109121</name>
</gene>
<accession>A0A1I3IS19</accession>
<feature type="compositionally biased region" description="Polar residues" evidence="1">
    <location>
        <begin position="13"/>
        <end position="22"/>
    </location>
</feature>
<feature type="compositionally biased region" description="Basic residues" evidence="1">
    <location>
        <begin position="249"/>
        <end position="259"/>
    </location>
</feature>
<proteinExistence type="predicted"/>
<dbReference type="EMBL" id="FOQG01000009">
    <property type="protein sequence ID" value="SFI50573.1"/>
    <property type="molecule type" value="Genomic_DNA"/>
</dbReference>
<evidence type="ECO:0000313" key="2">
    <source>
        <dbReference type="EMBL" id="SFI50573.1"/>
    </source>
</evidence>
<protein>
    <submittedName>
        <fullName evidence="2">Uncharacterized protein</fullName>
    </submittedName>
</protein>
<dbReference type="Proteomes" id="UP000198649">
    <property type="component" value="Unassembled WGS sequence"/>
</dbReference>
<feature type="region of interest" description="Disordered" evidence="1">
    <location>
        <begin position="240"/>
        <end position="271"/>
    </location>
</feature>
<dbReference type="STRING" id="1005945.SAMN05216561_109121"/>
<name>A0A1I3IS19_9ACTN</name>
<organism evidence="2 3">
    <name type="scientific">Nocardioides psychrotolerans</name>
    <dbReference type="NCBI Taxonomy" id="1005945"/>
    <lineage>
        <taxon>Bacteria</taxon>
        <taxon>Bacillati</taxon>
        <taxon>Actinomycetota</taxon>
        <taxon>Actinomycetes</taxon>
        <taxon>Propionibacteriales</taxon>
        <taxon>Nocardioidaceae</taxon>
        <taxon>Nocardioides</taxon>
    </lineage>
</organism>
<keyword evidence="3" id="KW-1185">Reference proteome</keyword>